<dbReference type="InterPro" id="IPR010387">
    <property type="entry name" value="QueT"/>
</dbReference>
<evidence type="ECO:0000256" key="1">
    <source>
        <dbReference type="SAM" id="Phobius"/>
    </source>
</evidence>
<feature type="transmembrane region" description="Helical" evidence="1">
    <location>
        <begin position="100"/>
        <end position="120"/>
    </location>
</feature>
<feature type="transmembrane region" description="Helical" evidence="1">
    <location>
        <begin position="72"/>
        <end position="93"/>
    </location>
</feature>
<feature type="transmembrane region" description="Helical" evidence="1">
    <location>
        <begin position="140"/>
        <end position="159"/>
    </location>
</feature>
<name>A0A6L5YMT8_9FIRM</name>
<keyword evidence="1" id="KW-1133">Transmembrane helix</keyword>
<comment type="caution">
    <text evidence="2">The sequence shown here is derived from an EMBL/GenBank/DDBJ whole genome shotgun (WGS) entry which is preliminary data.</text>
</comment>
<dbReference type="RefSeq" id="WP_154427909.1">
    <property type="nucleotide sequence ID" value="NZ_VUNI01000001.1"/>
</dbReference>
<dbReference type="PANTHER" id="PTHR40044:SF1">
    <property type="entry name" value="INTEGRAL MEMBRANE PROTEIN"/>
    <property type="match status" value="1"/>
</dbReference>
<feature type="transmembrane region" description="Helical" evidence="1">
    <location>
        <begin position="6"/>
        <end position="31"/>
    </location>
</feature>
<keyword evidence="1" id="KW-0472">Membrane</keyword>
<organism evidence="2 3">
    <name type="scientific">Roseburia porci</name>
    <dbReference type="NCBI Taxonomy" id="2605790"/>
    <lineage>
        <taxon>Bacteria</taxon>
        <taxon>Bacillati</taxon>
        <taxon>Bacillota</taxon>
        <taxon>Clostridia</taxon>
        <taxon>Lachnospirales</taxon>
        <taxon>Lachnospiraceae</taxon>
        <taxon>Roseburia</taxon>
    </lineage>
</organism>
<sequence>MRNKKVLFIVQAAMIAALYVVLTYITNLLGLASGSIQIRFSEALCILPFFTPAAIPGLWLGCLLANTLTGAIVYDIVFGSIATLLGAVGTYLLRRHKVLCTLPPVIANMVIVPFVLRYGYGFKTVFHGTDWSIPFNALTVGIGEVISVCILGSLLMKVLGKYRNVIFK</sequence>
<proteinExistence type="predicted"/>
<dbReference type="Pfam" id="PF06177">
    <property type="entry name" value="QueT"/>
    <property type="match status" value="1"/>
</dbReference>
<reference evidence="2 3" key="1">
    <citation type="submission" date="2019-08" db="EMBL/GenBank/DDBJ databases">
        <title>In-depth cultivation of the pig gut microbiome towards novel bacterial diversity and tailored functional studies.</title>
        <authorList>
            <person name="Wylensek D."/>
            <person name="Hitch T.C.A."/>
            <person name="Clavel T."/>
        </authorList>
    </citation>
    <scope>NUCLEOTIDE SEQUENCE [LARGE SCALE GENOMIC DNA]</scope>
    <source>
        <strain evidence="2 3">MUC/MUC-530-WT-4D</strain>
    </source>
</reference>
<keyword evidence="1" id="KW-0812">Transmembrane</keyword>
<dbReference type="PANTHER" id="PTHR40044">
    <property type="entry name" value="INTEGRAL MEMBRANE PROTEIN-RELATED"/>
    <property type="match status" value="1"/>
</dbReference>
<dbReference type="PIRSF" id="PIRSF031501">
    <property type="entry name" value="QueT"/>
    <property type="match status" value="1"/>
</dbReference>
<gene>
    <name evidence="2" type="ORF">FYJ75_00930</name>
</gene>
<accession>A0A6L5YMT8</accession>
<dbReference type="EMBL" id="VUNI01000001">
    <property type="protein sequence ID" value="MST73598.1"/>
    <property type="molecule type" value="Genomic_DNA"/>
</dbReference>
<dbReference type="AlphaFoldDB" id="A0A6L5YMT8"/>
<evidence type="ECO:0000313" key="3">
    <source>
        <dbReference type="Proteomes" id="UP000474024"/>
    </source>
</evidence>
<keyword evidence="3" id="KW-1185">Reference proteome</keyword>
<feature type="transmembrane region" description="Helical" evidence="1">
    <location>
        <begin position="43"/>
        <end position="66"/>
    </location>
</feature>
<evidence type="ECO:0000313" key="2">
    <source>
        <dbReference type="EMBL" id="MST73598.1"/>
    </source>
</evidence>
<dbReference type="Proteomes" id="UP000474024">
    <property type="component" value="Unassembled WGS sequence"/>
</dbReference>
<protein>
    <submittedName>
        <fullName evidence="2">QueT transporter family protein</fullName>
    </submittedName>
</protein>